<dbReference type="RefSeq" id="WP_145267804.1">
    <property type="nucleotide sequence ID" value="NZ_CP036426.1"/>
</dbReference>
<gene>
    <name evidence="3" type="ORF">ElP_12890</name>
</gene>
<organism evidence="3 4">
    <name type="scientific">Tautonia plasticadhaerens</name>
    <dbReference type="NCBI Taxonomy" id="2527974"/>
    <lineage>
        <taxon>Bacteria</taxon>
        <taxon>Pseudomonadati</taxon>
        <taxon>Planctomycetota</taxon>
        <taxon>Planctomycetia</taxon>
        <taxon>Isosphaerales</taxon>
        <taxon>Isosphaeraceae</taxon>
        <taxon>Tautonia</taxon>
    </lineage>
</organism>
<evidence type="ECO:0000256" key="1">
    <source>
        <dbReference type="SAM" id="Phobius"/>
    </source>
</evidence>
<dbReference type="OrthoDB" id="677939at2"/>
<dbReference type="AlphaFoldDB" id="A0A518GXU5"/>
<evidence type="ECO:0000313" key="3">
    <source>
        <dbReference type="EMBL" id="QDV33418.1"/>
    </source>
</evidence>
<dbReference type="EMBL" id="CP036426">
    <property type="protein sequence ID" value="QDV33418.1"/>
    <property type="molecule type" value="Genomic_DNA"/>
</dbReference>
<evidence type="ECO:0000313" key="4">
    <source>
        <dbReference type="Proteomes" id="UP000317835"/>
    </source>
</evidence>
<accession>A0A518GXU5</accession>
<keyword evidence="1" id="KW-0812">Transmembrane</keyword>
<protein>
    <submittedName>
        <fullName evidence="3">SPW repeat protein</fullName>
    </submittedName>
</protein>
<feature type="transmembrane region" description="Helical" evidence="1">
    <location>
        <begin position="6"/>
        <end position="29"/>
    </location>
</feature>
<keyword evidence="1" id="KW-1133">Transmembrane helix</keyword>
<sequence>MWAQVINTAIGIWLMAAPAVLGYGGAAALNDRIAGPIVATFAAVAVTEATRGARLVNLPIGLWMVVAPWALGGPTTAVLNGMVVGGLLVGFASIRGRIRERFGGGWVALFRADTGWARLPEHE</sequence>
<dbReference type="InterPro" id="IPR005530">
    <property type="entry name" value="SPW"/>
</dbReference>
<dbReference type="KEGG" id="tpla:ElP_12890"/>
<name>A0A518GXU5_9BACT</name>
<reference evidence="3 4" key="1">
    <citation type="submission" date="2019-02" db="EMBL/GenBank/DDBJ databases">
        <title>Deep-cultivation of Planctomycetes and their phenomic and genomic characterization uncovers novel biology.</title>
        <authorList>
            <person name="Wiegand S."/>
            <person name="Jogler M."/>
            <person name="Boedeker C."/>
            <person name="Pinto D."/>
            <person name="Vollmers J."/>
            <person name="Rivas-Marin E."/>
            <person name="Kohn T."/>
            <person name="Peeters S.H."/>
            <person name="Heuer A."/>
            <person name="Rast P."/>
            <person name="Oberbeckmann S."/>
            <person name="Bunk B."/>
            <person name="Jeske O."/>
            <person name="Meyerdierks A."/>
            <person name="Storesund J.E."/>
            <person name="Kallscheuer N."/>
            <person name="Luecker S."/>
            <person name="Lage O.M."/>
            <person name="Pohl T."/>
            <person name="Merkel B.J."/>
            <person name="Hornburger P."/>
            <person name="Mueller R.-W."/>
            <person name="Bruemmer F."/>
            <person name="Labrenz M."/>
            <person name="Spormann A.M."/>
            <person name="Op den Camp H."/>
            <person name="Overmann J."/>
            <person name="Amann R."/>
            <person name="Jetten M.S.M."/>
            <person name="Mascher T."/>
            <person name="Medema M.H."/>
            <person name="Devos D.P."/>
            <person name="Kaster A.-K."/>
            <person name="Ovreas L."/>
            <person name="Rohde M."/>
            <person name="Galperin M.Y."/>
            <person name="Jogler C."/>
        </authorList>
    </citation>
    <scope>NUCLEOTIDE SEQUENCE [LARGE SCALE GENOMIC DNA]</scope>
    <source>
        <strain evidence="3 4">ElP</strain>
    </source>
</reference>
<keyword evidence="4" id="KW-1185">Reference proteome</keyword>
<feature type="transmembrane region" description="Helical" evidence="1">
    <location>
        <begin position="77"/>
        <end position="94"/>
    </location>
</feature>
<keyword evidence="1" id="KW-0472">Membrane</keyword>
<dbReference type="Pfam" id="PF03779">
    <property type="entry name" value="SPW"/>
    <property type="match status" value="1"/>
</dbReference>
<dbReference type="Proteomes" id="UP000317835">
    <property type="component" value="Chromosome"/>
</dbReference>
<evidence type="ECO:0000259" key="2">
    <source>
        <dbReference type="Pfam" id="PF03779"/>
    </source>
</evidence>
<feature type="domain" description="SPW repeat-containing integral membrane" evidence="2">
    <location>
        <begin position="2"/>
        <end position="92"/>
    </location>
</feature>
<proteinExistence type="predicted"/>